<dbReference type="Proteomes" id="UP000315295">
    <property type="component" value="Unassembled WGS sequence"/>
</dbReference>
<sequence length="99" mass="10385">MEPWTRSPGEPSSLDPGRSTARNVNRCHARLVEFPSSTCNPSTTNEMGGLGLSSPLNPSDAGTDKIVRESTLALGSCQNNPGIDAGAGKLTVSRSFDRP</sequence>
<feature type="region of interest" description="Disordered" evidence="1">
    <location>
        <begin position="1"/>
        <end position="22"/>
    </location>
</feature>
<gene>
    <name evidence="2" type="ORF">C1H46_025097</name>
</gene>
<comment type="caution">
    <text evidence="2">The sequence shown here is derived from an EMBL/GenBank/DDBJ whole genome shotgun (WGS) entry which is preliminary data.</text>
</comment>
<evidence type="ECO:0000313" key="2">
    <source>
        <dbReference type="EMBL" id="TQD89347.1"/>
    </source>
</evidence>
<reference evidence="2 3" key="1">
    <citation type="journal article" date="2019" name="G3 (Bethesda)">
        <title>Sequencing of a Wild Apple (Malus baccata) Genome Unravels the Differences Between Cultivated and Wild Apple Species Regarding Disease Resistance and Cold Tolerance.</title>
        <authorList>
            <person name="Chen X."/>
        </authorList>
    </citation>
    <scope>NUCLEOTIDE SEQUENCE [LARGE SCALE GENOMIC DNA]</scope>
    <source>
        <strain evidence="3">cv. Shandingzi</strain>
        <tissue evidence="2">Leaves</tissue>
    </source>
</reference>
<feature type="region of interest" description="Disordered" evidence="1">
    <location>
        <begin position="78"/>
        <end position="99"/>
    </location>
</feature>
<accession>A0A540LS96</accession>
<feature type="compositionally biased region" description="Polar residues" evidence="1">
    <location>
        <begin position="37"/>
        <end position="46"/>
    </location>
</feature>
<protein>
    <submittedName>
        <fullName evidence="2">Uncharacterized protein</fullName>
    </submittedName>
</protein>
<feature type="region of interest" description="Disordered" evidence="1">
    <location>
        <begin position="37"/>
        <end position="63"/>
    </location>
</feature>
<organism evidence="2 3">
    <name type="scientific">Malus baccata</name>
    <name type="common">Siberian crab apple</name>
    <name type="synonym">Pyrus baccata</name>
    <dbReference type="NCBI Taxonomy" id="106549"/>
    <lineage>
        <taxon>Eukaryota</taxon>
        <taxon>Viridiplantae</taxon>
        <taxon>Streptophyta</taxon>
        <taxon>Embryophyta</taxon>
        <taxon>Tracheophyta</taxon>
        <taxon>Spermatophyta</taxon>
        <taxon>Magnoliopsida</taxon>
        <taxon>eudicotyledons</taxon>
        <taxon>Gunneridae</taxon>
        <taxon>Pentapetalae</taxon>
        <taxon>rosids</taxon>
        <taxon>fabids</taxon>
        <taxon>Rosales</taxon>
        <taxon>Rosaceae</taxon>
        <taxon>Amygdaloideae</taxon>
        <taxon>Maleae</taxon>
        <taxon>Malus</taxon>
    </lineage>
</organism>
<evidence type="ECO:0000256" key="1">
    <source>
        <dbReference type="SAM" id="MobiDB-lite"/>
    </source>
</evidence>
<name>A0A540LS96_MALBA</name>
<dbReference type="EMBL" id="VIEB01000481">
    <property type="protein sequence ID" value="TQD89347.1"/>
    <property type="molecule type" value="Genomic_DNA"/>
</dbReference>
<dbReference type="AlphaFoldDB" id="A0A540LS96"/>
<keyword evidence="3" id="KW-1185">Reference proteome</keyword>
<proteinExistence type="predicted"/>
<evidence type="ECO:0000313" key="3">
    <source>
        <dbReference type="Proteomes" id="UP000315295"/>
    </source>
</evidence>